<reference evidence="2 4" key="1">
    <citation type="submission" date="2014-03" db="EMBL/GenBank/DDBJ databases">
        <title>Complete genome sequence of a deeply braunched marine Bacteroidia bacterium Draconibacterium orientale type strain FH5T.</title>
        <authorList>
            <person name="Li X."/>
            <person name="Wang X."/>
            <person name="Xie Z."/>
            <person name="Du Z."/>
            <person name="Chen G."/>
        </authorList>
    </citation>
    <scope>NUCLEOTIDE SEQUENCE [LARGE SCALE GENOMIC DNA]</scope>
    <source>
        <strain evidence="2 4">FH5</strain>
    </source>
</reference>
<evidence type="ECO:0000313" key="4">
    <source>
        <dbReference type="Proteomes" id="UP000023772"/>
    </source>
</evidence>
<evidence type="ECO:0000313" key="3">
    <source>
        <dbReference type="EMBL" id="SES76428.1"/>
    </source>
</evidence>
<sequence length="193" mass="20117">MKKVTFLLVAVLVFGVANIVKAQDTDEASHSFGVKINPTALVDIEGVTAFTLEPVVGTEAGAQPFSFEGVKNDAHWLNYTSVKDADNETRSITAELSYEGTTLPAGMSIVLTPDAATSGGNGNKGTVNETAITLDQNAEGGHTIVSGIGSCYTGNGTNAGVNLVYSLKLNENNFGTIEADTYTATVTYTISDL</sequence>
<feature type="chain" id="PRO_5010514919" description="WxL domain-containing protein" evidence="1">
    <location>
        <begin position="23"/>
        <end position="193"/>
    </location>
</feature>
<dbReference type="OrthoDB" id="1120212at2"/>
<feature type="signal peptide" evidence="1">
    <location>
        <begin position="1"/>
        <end position="22"/>
    </location>
</feature>
<dbReference type="KEGG" id="dori:FH5T_09405"/>
<evidence type="ECO:0000256" key="1">
    <source>
        <dbReference type="SAM" id="SignalP"/>
    </source>
</evidence>
<proteinExistence type="predicted"/>
<protein>
    <recommendedName>
        <fullName evidence="6">WxL domain-containing protein</fullName>
    </recommendedName>
</protein>
<evidence type="ECO:0008006" key="6">
    <source>
        <dbReference type="Google" id="ProtNLM"/>
    </source>
</evidence>
<keyword evidence="4" id="KW-1185">Reference proteome</keyword>
<dbReference type="AlphaFoldDB" id="X5DFY4"/>
<dbReference type="RefSeq" id="WP_038557787.1">
    <property type="nucleotide sequence ID" value="NZ_FOHT01000002.1"/>
</dbReference>
<reference evidence="3 5" key="2">
    <citation type="submission" date="2016-10" db="EMBL/GenBank/DDBJ databases">
        <authorList>
            <person name="de Groot N.N."/>
        </authorList>
    </citation>
    <scope>NUCLEOTIDE SEQUENCE [LARGE SCALE GENOMIC DNA]</scope>
    <source>
        <strain evidence="3 5">DSM 25947</strain>
    </source>
</reference>
<dbReference type="Proteomes" id="UP000023772">
    <property type="component" value="Chromosome"/>
</dbReference>
<dbReference type="Proteomes" id="UP000181981">
    <property type="component" value="Unassembled WGS sequence"/>
</dbReference>
<gene>
    <name evidence="2" type="ORF">FH5T_09405</name>
    <name evidence="3" type="ORF">SAMN05444285_10215</name>
</gene>
<evidence type="ECO:0000313" key="2">
    <source>
        <dbReference type="EMBL" id="AHW61843.1"/>
    </source>
</evidence>
<keyword evidence="1" id="KW-0732">Signal</keyword>
<dbReference type="EMBL" id="CP007451">
    <property type="protein sequence ID" value="AHW61843.1"/>
    <property type="molecule type" value="Genomic_DNA"/>
</dbReference>
<dbReference type="STRING" id="1168034.FH5T_09405"/>
<dbReference type="EMBL" id="FOHT01000002">
    <property type="protein sequence ID" value="SES76428.1"/>
    <property type="molecule type" value="Genomic_DNA"/>
</dbReference>
<evidence type="ECO:0000313" key="5">
    <source>
        <dbReference type="Proteomes" id="UP000181981"/>
    </source>
</evidence>
<name>X5DFY4_9BACT</name>
<accession>X5DFY4</accession>
<organism evidence="3 5">
    <name type="scientific">Draconibacterium orientale</name>
    <dbReference type="NCBI Taxonomy" id="1168034"/>
    <lineage>
        <taxon>Bacteria</taxon>
        <taxon>Pseudomonadati</taxon>
        <taxon>Bacteroidota</taxon>
        <taxon>Bacteroidia</taxon>
        <taxon>Marinilabiliales</taxon>
        <taxon>Prolixibacteraceae</taxon>
        <taxon>Draconibacterium</taxon>
    </lineage>
</organism>
<dbReference type="HOGENOM" id="CLU_121843_0_0_10"/>